<keyword evidence="4" id="KW-0677">Repeat</keyword>
<comment type="similarity">
    <text evidence="2">Belongs to the krueppel C2H2-type zinc-finger protein family.</text>
</comment>
<evidence type="ECO:0000256" key="7">
    <source>
        <dbReference type="ARBA" id="ARBA00023015"/>
    </source>
</evidence>
<evidence type="ECO:0000256" key="6">
    <source>
        <dbReference type="ARBA" id="ARBA00022833"/>
    </source>
</evidence>
<accession>A0A8C0XFY2</accession>
<protein>
    <recommendedName>
        <fullName evidence="12">C2H2-type domain-containing protein</fullName>
    </recommendedName>
</protein>
<keyword evidence="8" id="KW-0238">DNA-binding</keyword>
<evidence type="ECO:0000256" key="5">
    <source>
        <dbReference type="ARBA" id="ARBA00022771"/>
    </source>
</evidence>
<evidence type="ECO:0000256" key="9">
    <source>
        <dbReference type="ARBA" id="ARBA00023163"/>
    </source>
</evidence>
<keyword evidence="7" id="KW-0805">Transcription regulation</keyword>
<evidence type="ECO:0000256" key="2">
    <source>
        <dbReference type="ARBA" id="ARBA00006991"/>
    </source>
</evidence>
<feature type="domain" description="C2H2-type" evidence="12">
    <location>
        <begin position="351"/>
        <end position="378"/>
    </location>
</feature>
<dbReference type="PROSITE" id="PS00028">
    <property type="entry name" value="ZINC_FINGER_C2H2_1"/>
    <property type="match status" value="6"/>
</dbReference>
<keyword evidence="9" id="KW-0804">Transcription</keyword>
<dbReference type="GO" id="GO:0000981">
    <property type="term" value="F:DNA-binding transcription factor activity, RNA polymerase II-specific"/>
    <property type="evidence" value="ECO:0007669"/>
    <property type="project" value="TreeGrafter"/>
</dbReference>
<dbReference type="InterPro" id="IPR013087">
    <property type="entry name" value="Znf_C2H2_type"/>
</dbReference>
<reference evidence="13" key="1">
    <citation type="submission" date="2023-09" db="UniProtKB">
        <authorList>
            <consortium name="Ensembl"/>
        </authorList>
    </citation>
    <scope>IDENTIFICATION</scope>
</reference>
<dbReference type="GO" id="GO:0005634">
    <property type="term" value="C:nucleus"/>
    <property type="evidence" value="ECO:0007669"/>
    <property type="project" value="UniProtKB-SubCell"/>
</dbReference>
<dbReference type="PANTHER" id="PTHR23235">
    <property type="entry name" value="KRUEPPEL-LIKE TRANSCRIPTION FACTOR"/>
    <property type="match status" value="1"/>
</dbReference>
<feature type="domain" description="C2H2-type" evidence="12">
    <location>
        <begin position="379"/>
        <end position="406"/>
    </location>
</feature>
<dbReference type="FunFam" id="3.30.160.60:FF:001684">
    <property type="entry name" value="zinc finger protein 33B-like"/>
    <property type="match status" value="1"/>
</dbReference>
<comment type="subcellular location">
    <subcellularLocation>
        <location evidence="1">Nucleus</location>
    </subcellularLocation>
</comment>
<sequence length="440" mass="50067">APEPAWTGAWTGQMSLFPGCWCETDNEEALSEQSISMEEVSQTIAKESGLLIQNTQQHEMCDPLLKDILYLAEHQKSYPMEKLHRCIELCRRGFSVSAAFPQHQKKCGGNLFRGNDGRTSFVKSYTGHRLETPYTCKEESVDMPDSHGLFQQLTTHNVVSPHKRTDLWKQQGDHGGQINANYSDDGKIFLNTFPHLDHQITHSKLKHYRCLPGGNVLKGKSSLFSDSKIHSGEKSHVCKECGKAFTHLSLLKMHQKYHTGETCYTCCECGRTFSCKHTLVQHQRVHTGEKPFKCSACGKTFNRRDKLIEHHRIHTGERPFKCSECGKTFSHRDTFSNLIAHQRVHTKSKPYECNECGKHFAYNSSLTVHKRVHTGARPFVCSECGKTYTSSSHLVQHKKVHTGARPYECKECGKAFVYKTCLHQHQKVHSSETLSGKQMR</sequence>
<dbReference type="Pfam" id="PF13912">
    <property type="entry name" value="zf-C2H2_6"/>
    <property type="match status" value="1"/>
</dbReference>
<evidence type="ECO:0000256" key="3">
    <source>
        <dbReference type="ARBA" id="ARBA00022723"/>
    </source>
</evidence>
<dbReference type="PROSITE" id="PS50157">
    <property type="entry name" value="ZINC_FINGER_C2H2_2"/>
    <property type="match status" value="7"/>
</dbReference>
<name>A0A8C0XFY2_CASCN</name>
<keyword evidence="6" id="KW-0862">Zinc</keyword>
<dbReference type="SUPFAM" id="SSF57667">
    <property type="entry name" value="beta-beta-alpha zinc fingers"/>
    <property type="match status" value="4"/>
</dbReference>
<dbReference type="PANTHER" id="PTHR23235:SF142">
    <property type="entry name" value="ZINC FINGER PROTEIN 384"/>
    <property type="match status" value="1"/>
</dbReference>
<dbReference type="GO" id="GO:0000978">
    <property type="term" value="F:RNA polymerase II cis-regulatory region sequence-specific DNA binding"/>
    <property type="evidence" value="ECO:0007669"/>
    <property type="project" value="TreeGrafter"/>
</dbReference>
<feature type="domain" description="C2H2-type" evidence="12">
    <location>
        <begin position="407"/>
        <end position="434"/>
    </location>
</feature>
<evidence type="ECO:0000256" key="11">
    <source>
        <dbReference type="PROSITE-ProRule" id="PRU00042"/>
    </source>
</evidence>
<keyword evidence="5 11" id="KW-0863">Zinc-finger</keyword>
<feature type="domain" description="C2H2-type" evidence="12">
    <location>
        <begin position="264"/>
        <end position="291"/>
    </location>
</feature>
<dbReference type="Pfam" id="PF00096">
    <property type="entry name" value="zf-C2H2"/>
    <property type="match status" value="5"/>
</dbReference>
<dbReference type="AlphaFoldDB" id="A0A8C0XFY2"/>
<proteinExistence type="inferred from homology"/>
<evidence type="ECO:0000256" key="4">
    <source>
        <dbReference type="ARBA" id="ARBA00022737"/>
    </source>
</evidence>
<feature type="domain" description="C2H2-type" evidence="12">
    <location>
        <begin position="236"/>
        <end position="263"/>
    </location>
</feature>
<evidence type="ECO:0000256" key="1">
    <source>
        <dbReference type="ARBA" id="ARBA00004123"/>
    </source>
</evidence>
<keyword evidence="10" id="KW-0539">Nucleus</keyword>
<organism evidence="13">
    <name type="scientific">Castor canadensis</name>
    <name type="common">American beaver</name>
    <dbReference type="NCBI Taxonomy" id="51338"/>
    <lineage>
        <taxon>Eukaryota</taxon>
        <taxon>Metazoa</taxon>
        <taxon>Chordata</taxon>
        <taxon>Craniata</taxon>
        <taxon>Vertebrata</taxon>
        <taxon>Euteleostomi</taxon>
        <taxon>Mammalia</taxon>
        <taxon>Eutheria</taxon>
        <taxon>Euarchontoglires</taxon>
        <taxon>Glires</taxon>
        <taxon>Rodentia</taxon>
        <taxon>Castorimorpha</taxon>
        <taxon>Castoridae</taxon>
        <taxon>Castor</taxon>
    </lineage>
</organism>
<dbReference type="FunFam" id="3.30.160.60:FF:000295">
    <property type="entry name" value="zinc finger protein 19"/>
    <property type="match status" value="1"/>
</dbReference>
<keyword evidence="3" id="KW-0479">Metal-binding</keyword>
<feature type="domain" description="C2H2-type" evidence="12">
    <location>
        <begin position="320"/>
        <end position="350"/>
    </location>
</feature>
<dbReference type="FunFam" id="3.30.160.60:FF:000384">
    <property type="entry name" value="Zinc finger protein 550"/>
    <property type="match status" value="1"/>
</dbReference>
<evidence type="ECO:0000259" key="12">
    <source>
        <dbReference type="PROSITE" id="PS50157"/>
    </source>
</evidence>
<dbReference type="InterPro" id="IPR036236">
    <property type="entry name" value="Znf_C2H2_sf"/>
</dbReference>
<evidence type="ECO:0000313" key="13">
    <source>
        <dbReference type="Ensembl" id="ENSCCNP00000025339.1"/>
    </source>
</evidence>
<gene>
    <name evidence="13" type="primary">Znf304</name>
</gene>
<dbReference type="FunFam" id="3.30.160.60:FF:000060">
    <property type="entry name" value="zinc finger protein 436"/>
    <property type="match status" value="1"/>
</dbReference>
<dbReference type="Gene3D" id="3.30.160.60">
    <property type="entry name" value="Classic Zinc Finger"/>
    <property type="match status" value="7"/>
</dbReference>
<dbReference type="SMART" id="SM00355">
    <property type="entry name" value="ZnF_C2H2"/>
    <property type="match status" value="7"/>
</dbReference>
<evidence type="ECO:0000256" key="8">
    <source>
        <dbReference type="ARBA" id="ARBA00023125"/>
    </source>
</evidence>
<evidence type="ECO:0000256" key="10">
    <source>
        <dbReference type="ARBA" id="ARBA00023242"/>
    </source>
</evidence>
<dbReference type="Ensembl" id="ENSCCNT00000032221.1">
    <property type="protein sequence ID" value="ENSCCNP00000025339.1"/>
    <property type="gene ID" value="ENSCCNG00000024680.1"/>
</dbReference>
<feature type="domain" description="C2H2-type" evidence="12">
    <location>
        <begin position="292"/>
        <end position="319"/>
    </location>
</feature>
<dbReference type="FunFam" id="3.30.160.60:FF:000710">
    <property type="entry name" value="Zinc finger protein 768"/>
    <property type="match status" value="1"/>
</dbReference>
<dbReference type="FunFam" id="3.30.160.60:FF:002343">
    <property type="entry name" value="Zinc finger protein 33A"/>
    <property type="match status" value="1"/>
</dbReference>
<dbReference type="GO" id="GO:0008270">
    <property type="term" value="F:zinc ion binding"/>
    <property type="evidence" value="ECO:0007669"/>
    <property type="project" value="UniProtKB-KW"/>
</dbReference>
<dbReference type="FunFam" id="3.30.160.60:FF:002129">
    <property type="entry name" value="Zinc finger protein 304"/>
    <property type="match status" value="1"/>
</dbReference>